<name>A0ABT2DAH9_9BURK</name>
<feature type="domain" description="HTH cro/C1-type" evidence="1">
    <location>
        <begin position="11"/>
        <end position="64"/>
    </location>
</feature>
<dbReference type="EMBL" id="JANUHB010000002">
    <property type="protein sequence ID" value="MCS0808310.1"/>
    <property type="molecule type" value="Genomic_DNA"/>
</dbReference>
<dbReference type="SUPFAM" id="SSF47413">
    <property type="entry name" value="lambda repressor-like DNA-binding domains"/>
    <property type="match status" value="1"/>
</dbReference>
<accession>A0ABT2DAH9</accession>
<evidence type="ECO:0000259" key="1">
    <source>
        <dbReference type="PROSITE" id="PS50943"/>
    </source>
</evidence>
<dbReference type="PROSITE" id="PS50943">
    <property type="entry name" value="HTH_CROC1"/>
    <property type="match status" value="1"/>
</dbReference>
<sequence>MSEVTQLLNTLKRQLKLQGKTYRDVAVALDLSEASVKRLFASESFALDRLVEVCNLLGFTVAELAQEAARAEEQLRTLTVEQEKELVSDPKLLLVAVCALNHWTLRDIIAVYRLTEAECIERLARLDRLRLIALMPGNRIRLTVARDFDWIADGPIRRYFRGDGMGDFLASAFHGSEESLAFTHGMLTDVAMEKMQAELRQLRARFAQLHQESLASPLPKRRGTGLLVAMREWEPVQFTQLRRTG</sequence>
<dbReference type="SMART" id="SM00530">
    <property type="entry name" value="HTH_XRE"/>
    <property type="match status" value="1"/>
</dbReference>
<protein>
    <submittedName>
        <fullName evidence="2">Helix-turn-helix transcriptional regulator</fullName>
    </submittedName>
</protein>
<keyword evidence="3" id="KW-1185">Reference proteome</keyword>
<dbReference type="Proteomes" id="UP001206126">
    <property type="component" value="Unassembled WGS sequence"/>
</dbReference>
<comment type="caution">
    <text evidence="2">The sequence shown here is derived from an EMBL/GenBank/DDBJ whole genome shotgun (WGS) entry which is preliminary data.</text>
</comment>
<proteinExistence type="predicted"/>
<dbReference type="InterPro" id="IPR010982">
    <property type="entry name" value="Lambda_DNA-bd_dom_sf"/>
</dbReference>
<gene>
    <name evidence="2" type="ORF">NX774_10300</name>
</gene>
<evidence type="ECO:0000313" key="2">
    <source>
        <dbReference type="EMBL" id="MCS0808310.1"/>
    </source>
</evidence>
<dbReference type="InterPro" id="IPR001387">
    <property type="entry name" value="Cro/C1-type_HTH"/>
</dbReference>
<reference evidence="2 3" key="1">
    <citation type="submission" date="2022-08" db="EMBL/GenBank/DDBJ databases">
        <title>Reclassification of Massilia species as members of the genera Telluria, Duganella, Pseudoduganella, Mokoshia gen. nov. and Zemynaea gen. nov. using orthogonal and non-orthogonal genome-based approaches.</title>
        <authorList>
            <person name="Bowman J.P."/>
        </authorList>
    </citation>
    <scope>NUCLEOTIDE SEQUENCE [LARGE SCALE GENOMIC DNA]</scope>
    <source>
        <strain evidence="2 3">JCM 31605</strain>
    </source>
</reference>
<dbReference type="RefSeq" id="WP_258822083.1">
    <property type="nucleotide sequence ID" value="NZ_JANUHB010000002.1"/>
</dbReference>
<organism evidence="2 3">
    <name type="scientific">Massilia agilis</name>
    <dbReference type="NCBI Taxonomy" id="1811226"/>
    <lineage>
        <taxon>Bacteria</taxon>
        <taxon>Pseudomonadati</taxon>
        <taxon>Pseudomonadota</taxon>
        <taxon>Betaproteobacteria</taxon>
        <taxon>Burkholderiales</taxon>
        <taxon>Oxalobacteraceae</taxon>
        <taxon>Telluria group</taxon>
        <taxon>Massilia</taxon>
    </lineage>
</organism>
<evidence type="ECO:0000313" key="3">
    <source>
        <dbReference type="Proteomes" id="UP001206126"/>
    </source>
</evidence>